<keyword evidence="7" id="KW-1185">Reference proteome</keyword>
<gene>
    <name evidence="6" type="ORF">jhhlp_007442</name>
</gene>
<dbReference type="InterPro" id="IPR002938">
    <property type="entry name" value="FAD-bd"/>
</dbReference>
<dbReference type="GO" id="GO:0004497">
    <property type="term" value="F:monooxygenase activity"/>
    <property type="evidence" value="ECO:0007669"/>
    <property type="project" value="UniProtKB-KW"/>
</dbReference>
<comment type="caution">
    <text evidence="6">The sequence shown here is derived from an EMBL/GenBank/DDBJ whole genome shotgun (WGS) entry which is preliminary data.</text>
</comment>
<dbReference type="PANTHER" id="PTHR46972">
    <property type="entry name" value="MONOOXYGENASE ASQM-RELATED"/>
    <property type="match status" value="1"/>
</dbReference>
<keyword evidence="2" id="KW-0274">FAD</keyword>
<dbReference type="SUPFAM" id="SSF51905">
    <property type="entry name" value="FAD/NAD(P)-binding domain"/>
    <property type="match status" value="1"/>
</dbReference>
<dbReference type="Proteomes" id="UP000233524">
    <property type="component" value="Unassembled WGS sequence"/>
</dbReference>
<dbReference type="Pfam" id="PF01494">
    <property type="entry name" value="FAD_binding_3"/>
    <property type="match status" value="2"/>
</dbReference>
<dbReference type="InParanoid" id="A0A2N3N129"/>
<evidence type="ECO:0000256" key="3">
    <source>
        <dbReference type="ARBA" id="ARBA00023002"/>
    </source>
</evidence>
<keyword evidence="1" id="KW-0285">Flavoprotein</keyword>
<evidence type="ECO:0000313" key="6">
    <source>
        <dbReference type="EMBL" id="PKS06125.1"/>
    </source>
</evidence>
<dbReference type="GO" id="GO:0071949">
    <property type="term" value="F:FAD binding"/>
    <property type="evidence" value="ECO:0007669"/>
    <property type="project" value="InterPro"/>
</dbReference>
<keyword evidence="3" id="KW-0560">Oxidoreductase</keyword>
<keyword evidence="4" id="KW-0503">Monooxygenase</keyword>
<dbReference type="VEuPathDB" id="FungiDB:jhhlp_007442"/>
<dbReference type="EMBL" id="NLAX01001036">
    <property type="protein sequence ID" value="PKS06125.1"/>
    <property type="molecule type" value="Genomic_DNA"/>
</dbReference>
<feature type="domain" description="FAD-binding" evidence="5">
    <location>
        <begin position="313"/>
        <end position="353"/>
    </location>
</feature>
<evidence type="ECO:0000313" key="7">
    <source>
        <dbReference type="Proteomes" id="UP000233524"/>
    </source>
</evidence>
<evidence type="ECO:0000256" key="1">
    <source>
        <dbReference type="ARBA" id="ARBA00022630"/>
    </source>
</evidence>
<dbReference type="PANTHER" id="PTHR46972:SF1">
    <property type="entry name" value="FAD DEPENDENT OXIDOREDUCTASE DOMAIN-CONTAINING PROTEIN"/>
    <property type="match status" value="1"/>
</dbReference>
<dbReference type="OrthoDB" id="655030at2759"/>
<accession>A0A2N3N129</accession>
<evidence type="ECO:0000256" key="2">
    <source>
        <dbReference type="ARBA" id="ARBA00022827"/>
    </source>
</evidence>
<dbReference type="AlphaFoldDB" id="A0A2N3N129"/>
<reference evidence="6 7" key="1">
    <citation type="journal article" date="2017" name="G3 (Bethesda)">
        <title>First Draft Genome Sequence of the Pathogenic Fungus Lomentospora prolificans (Formerly Scedosporium prolificans).</title>
        <authorList>
            <person name="Luo R."/>
            <person name="Zimin A."/>
            <person name="Workman R."/>
            <person name="Fan Y."/>
            <person name="Pertea G."/>
            <person name="Grossman N."/>
            <person name="Wear M.P."/>
            <person name="Jia B."/>
            <person name="Miller H."/>
            <person name="Casadevall A."/>
            <person name="Timp W."/>
            <person name="Zhang S.X."/>
            <person name="Salzberg S.L."/>
        </authorList>
    </citation>
    <scope>NUCLEOTIDE SEQUENCE [LARGE SCALE GENOMIC DNA]</scope>
    <source>
        <strain evidence="6 7">JHH-5317</strain>
    </source>
</reference>
<dbReference type="STRING" id="41688.A0A2N3N129"/>
<feature type="domain" description="FAD-binding" evidence="5">
    <location>
        <begin position="8"/>
        <end position="175"/>
    </location>
</feature>
<evidence type="ECO:0000259" key="5">
    <source>
        <dbReference type="Pfam" id="PF01494"/>
    </source>
</evidence>
<evidence type="ECO:0000256" key="4">
    <source>
        <dbReference type="ARBA" id="ARBA00023033"/>
    </source>
</evidence>
<proteinExistence type="predicted"/>
<dbReference type="Gene3D" id="3.50.50.60">
    <property type="entry name" value="FAD/NAD(P)-binding domain"/>
    <property type="match status" value="1"/>
</dbReference>
<dbReference type="PRINTS" id="PR00420">
    <property type="entry name" value="RNGMNOXGNASE"/>
</dbReference>
<name>A0A2N3N129_9PEZI</name>
<organism evidence="6 7">
    <name type="scientific">Lomentospora prolificans</name>
    <dbReference type="NCBI Taxonomy" id="41688"/>
    <lineage>
        <taxon>Eukaryota</taxon>
        <taxon>Fungi</taxon>
        <taxon>Dikarya</taxon>
        <taxon>Ascomycota</taxon>
        <taxon>Pezizomycotina</taxon>
        <taxon>Sordariomycetes</taxon>
        <taxon>Hypocreomycetidae</taxon>
        <taxon>Microascales</taxon>
        <taxon>Microascaceae</taxon>
        <taxon>Lomentospora</taxon>
    </lineage>
</organism>
<sequence>MPTQQPRIAIVGGGPAGLTLGLLLHKRGIPFTVFELRQKPDEEELAKPSGMLDLHDGSGLTVIKECGLYDAFLPLTGECSEDFIVADRTGKILFVDKGEGGRPEISRNNLSKLLLSNLPSNSVKWGHKLLSAETLKSTAPETSETELDFGSHGKHTFDLVVGADGAWSRVRRLLTDTKPYYTGMQIITLTIRHITKRYPHLANLIGSGSFTSLGNKHALVSQRGPLDSSRIYLWLTIPDQDFPTISGLADKPAASAQGVLLGDNKLLGTFGTPVKKLVATACDEDSAENPDANLDIRALYTLPHGLSWQHKPGVTIVGDAAHLMLPNGEGVNSAMFDSLLLSQAIIKAYETAAKGTDSFQSIFDPLLEESEAALIQRAKETGKDTEDLIGKMFGSDDAAQDFAGIFKSMVEQHSG</sequence>
<dbReference type="InterPro" id="IPR036188">
    <property type="entry name" value="FAD/NAD-bd_sf"/>
</dbReference>
<protein>
    <recommendedName>
        <fullName evidence="5">FAD-binding domain-containing protein</fullName>
    </recommendedName>
</protein>